<dbReference type="Proteomes" id="UP000076722">
    <property type="component" value="Unassembled WGS sequence"/>
</dbReference>
<proteinExistence type="predicted"/>
<organism evidence="1 2">
    <name type="scientific">Sistotremastrum niveocremeum HHB9708</name>
    <dbReference type="NCBI Taxonomy" id="1314777"/>
    <lineage>
        <taxon>Eukaryota</taxon>
        <taxon>Fungi</taxon>
        <taxon>Dikarya</taxon>
        <taxon>Basidiomycota</taxon>
        <taxon>Agaricomycotina</taxon>
        <taxon>Agaricomycetes</taxon>
        <taxon>Sistotremastrales</taxon>
        <taxon>Sistotremastraceae</taxon>
        <taxon>Sertulicium</taxon>
        <taxon>Sertulicium niveocremeum</taxon>
    </lineage>
</organism>
<dbReference type="AlphaFoldDB" id="A0A164SZD6"/>
<reference evidence="1 2" key="1">
    <citation type="journal article" date="2016" name="Mol. Biol. Evol.">
        <title>Comparative Genomics of Early-Diverging Mushroom-Forming Fungi Provides Insights into the Origins of Lignocellulose Decay Capabilities.</title>
        <authorList>
            <person name="Nagy L.G."/>
            <person name="Riley R."/>
            <person name="Tritt A."/>
            <person name="Adam C."/>
            <person name="Daum C."/>
            <person name="Floudas D."/>
            <person name="Sun H."/>
            <person name="Yadav J.S."/>
            <person name="Pangilinan J."/>
            <person name="Larsson K.H."/>
            <person name="Matsuura K."/>
            <person name="Barry K."/>
            <person name="Labutti K."/>
            <person name="Kuo R."/>
            <person name="Ohm R.A."/>
            <person name="Bhattacharya S.S."/>
            <person name="Shirouzu T."/>
            <person name="Yoshinaga Y."/>
            <person name="Martin F.M."/>
            <person name="Grigoriev I.V."/>
            <person name="Hibbett D.S."/>
        </authorList>
    </citation>
    <scope>NUCLEOTIDE SEQUENCE [LARGE SCALE GENOMIC DNA]</scope>
    <source>
        <strain evidence="1 2">HHB9708</strain>
    </source>
</reference>
<dbReference type="InterPro" id="IPR011333">
    <property type="entry name" value="SKP1/BTB/POZ_sf"/>
</dbReference>
<name>A0A164SZD6_9AGAM</name>
<dbReference type="EMBL" id="KV419412">
    <property type="protein sequence ID" value="KZS91938.1"/>
    <property type="molecule type" value="Genomic_DNA"/>
</dbReference>
<gene>
    <name evidence="1" type="ORF">SISNIDRAFT_467184</name>
</gene>
<evidence type="ECO:0008006" key="3">
    <source>
        <dbReference type="Google" id="ProtNLM"/>
    </source>
</evidence>
<dbReference type="Gene3D" id="3.30.710.10">
    <property type="entry name" value="Potassium Channel Kv1.1, Chain A"/>
    <property type="match status" value="1"/>
</dbReference>
<dbReference type="OrthoDB" id="3357985at2759"/>
<sequence length="317" mass="35571">MSATSPPPGINPHPPPVDFDNAKGDAELILFSSDQFPFFVHKWPLAMSSPIFSDMLTIGDHHPKDRTTHDAHGGLLSVQLMETGETLEALLRVIYPLPNPAINTIELLSSLTDAAVKYDVGAAISYVRSLLLEDRFLSQWPLRVYAIAKRYSFSDVEDAALKKCYGLDLGEPWLLSYPETKNLGALDLHKLIVFKQKRTKEAIAKLPKFQMNIKKCRVCHQQGCAWWPRFYQSAREALEDCPSSEGITFAMMLQAAELAEGDANTQCSRNCEDVVRNSHILPRLKASIDALPWEYGYPKQFGLQKRIGDHINQASRS</sequence>
<evidence type="ECO:0000313" key="1">
    <source>
        <dbReference type="EMBL" id="KZS91938.1"/>
    </source>
</evidence>
<accession>A0A164SZD6</accession>
<protein>
    <recommendedName>
        <fullName evidence="3">BTB domain-containing protein</fullName>
    </recommendedName>
</protein>
<keyword evidence="2" id="KW-1185">Reference proteome</keyword>
<evidence type="ECO:0000313" key="2">
    <source>
        <dbReference type="Proteomes" id="UP000076722"/>
    </source>
</evidence>